<dbReference type="PANTHER" id="PTHR15377:SF3">
    <property type="entry name" value="WW DOMAIN-CONTAINING PROTEIN"/>
    <property type="match status" value="1"/>
</dbReference>
<dbReference type="GO" id="GO:0070063">
    <property type="term" value="F:RNA polymerase binding"/>
    <property type="evidence" value="ECO:0007669"/>
    <property type="project" value="InterPro"/>
</dbReference>
<evidence type="ECO:0000256" key="1">
    <source>
        <dbReference type="ARBA" id="ARBA00022737"/>
    </source>
</evidence>
<evidence type="ECO:0000256" key="2">
    <source>
        <dbReference type="SAM" id="MobiDB-lite"/>
    </source>
</evidence>
<dbReference type="EMBL" id="QUQM01000006">
    <property type="protein sequence ID" value="KAA8644505.1"/>
    <property type="molecule type" value="Genomic_DNA"/>
</dbReference>
<feature type="domain" description="FF" evidence="3">
    <location>
        <begin position="202"/>
        <end position="251"/>
    </location>
</feature>
<dbReference type="GO" id="GO:0003712">
    <property type="term" value="F:transcription coregulator activity"/>
    <property type="evidence" value="ECO:0007669"/>
    <property type="project" value="TreeGrafter"/>
</dbReference>
<feature type="compositionally biased region" description="Basic and acidic residues" evidence="2">
    <location>
        <begin position="390"/>
        <end position="434"/>
    </location>
</feature>
<dbReference type="STRING" id="1220188.A0A4S3JQZ8"/>
<dbReference type="SUPFAM" id="SSF81698">
    <property type="entry name" value="FF domain"/>
    <property type="match status" value="1"/>
</dbReference>
<dbReference type="RefSeq" id="XP_033423866.1">
    <property type="nucleotide sequence ID" value="XM_033573314.1"/>
</dbReference>
<keyword evidence="6" id="KW-1185">Reference proteome</keyword>
<feature type="region of interest" description="Disordered" evidence="2">
    <location>
        <begin position="388"/>
        <end position="434"/>
    </location>
</feature>
<accession>A0A4S3JQZ8</accession>
<dbReference type="GO" id="GO:0005634">
    <property type="term" value="C:nucleus"/>
    <property type="evidence" value="ECO:0007669"/>
    <property type="project" value="TreeGrafter"/>
</dbReference>
<dbReference type="OrthoDB" id="410044at2759"/>
<organism evidence="5 6">
    <name type="scientific">Aspergillus tanneri</name>
    <dbReference type="NCBI Taxonomy" id="1220188"/>
    <lineage>
        <taxon>Eukaryota</taxon>
        <taxon>Fungi</taxon>
        <taxon>Dikarya</taxon>
        <taxon>Ascomycota</taxon>
        <taxon>Pezizomycotina</taxon>
        <taxon>Eurotiomycetes</taxon>
        <taxon>Eurotiomycetidae</taxon>
        <taxon>Eurotiales</taxon>
        <taxon>Aspergillaceae</taxon>
        <taxon>Aspergillus</taxon>
        <taxon>Aspergillus subgen. Circumdati</taxon>
    </lineage>
</organism>
<evidence type="ECO:0000259" key="3">
    <source>
        <dbReference type="Pfam" id="PF01846"/>
    </source>
</evidence>
<feature type="compositionally biased region" description="Acidic residues" evidence="2">
    <location>
        <begin position="119"/>
        <end position="138"/>
    </location>
</feature>
<dbReference type="FunFam" id="1.10.10.440:FF:000035">
    <property type="entry name" value="Putative ff domain protein"/>
    <property type="match status" value="1"/>
</dbReference>
<gene>
    <name evidence="4" type="ORF">ATNIH1004_008709</name>
    <name evidence="5" type="ORF">EYZ11_004607</name>
</gene>
<protein>
    <recommendedName>
        <fullName evidence="3">FF domain-containing protein</fullName>
    </recommendedName>
</protein>
<dbReference type="InterPro" id="IPR036517">
    <property type="entry name" value="FF_domain_sf"/>
</dbReference>
<name>A0A4S3JQZ8_9EURO</name>
<feature type="region of interest" description="Disordered" evidence="2">
    <location>
        <begin position="77"/>
        <end position="149"/>
    </location>
</feature>
<evidence type="ECO:0000313" key="5">
    <source>
        <dbReference type="EMBL" id="THC95921.1"/>
    </source>
</evidence>
<reference evidence="5 6" key="1">
    <citation type="submission" date="2019-03" db="EMBL/GenBank/DDBJ databases">
        <title>The genome sequence of a newly discovered highly antifungal drug resistant Aspergillus species, Aspergillus tanneri NIH 1004.</title>
        <authorList>
            <person name="Mounaud S."/>
            <person name="Singh I."/>
            <person name="Joardar V."/>
            <person name="Pakala S."/>
            <person name="Pakala S."/>
            <person name="Venepally P."/>
            <person name="Hoover J."/>
            <person name="Nierman W."/>
            <person name="Chung J."/>
            <person name="Losada L."/>
        </authorList>
    </citation>
    <scope>NUCLEOTIDE SEQUENCE [LARGE SCALE GENOMIC DNA]</scope>
    <source>
        <strain evidence="5 6">NIH1004</strain>
    </source>
</reference>
<feature type="compositionally biased region" description="Basic and acidic residues" evidence="2">
    <location>
        <begin position="77"/>
        <end position="94"/>
    </location>
</feature>
<dbReference type="InterPro" id="IPR045148">
    <property type="entry name" value="TCRG1-like"/>
</dbReference>
<dbReference type="PANTHER" id="PTHR15377">
    <property type="entry name" value="TRANSCRIPTION ELONGATION REGULATOR 1"/>
    <property type="match status" value="1"/>
</dbReference>
<evidence type="ECO:0000313" key="4">
    <source>
        <dbReference type="EMBL" id="KAA8644505.1"/>
    </source>
</evidence>
<dbReference type="Proteomes" id="UP000308092">
    <property type="component" value="Unassembled WGS sequence"/>
</dbReference>
<comment type="caution">
    <text evidence="5">The sequence shown here is derived from an EMBL/GenBank/DDBJ whole genome shotgun (WGS) entry which is preliminary data.</text>
</comment>
<dbReference type="Proteomes" id="UP000324241">
    <property type="component" value="Unassembled WGS sequence"/>
</dbReference>
<dbReference type="InterPro" id="IPR002713">
    <property type="entry name" value="FF_domain"/>
</dbReference>
<dbReference type="AlphaFoldDB" id="A0A4S3JQZ8"/>
<evidence type="ECO:0000313" key="7">
    <source>
        <dbReference type="Proteomes" id="UP000324241"/>
    </source>
</evidence>
<dbReference type="Pfam" id="PF01846">
    <property type="entry name" value="FF"/>
    <property type="match status" value="1"/>
</dbReference>
<reference evidence="4 7" key="2">
    <citation type="submission" date="2019-08" db="EMBL/GenBank/DDBJ databases">
        <title>The genome sequence of a newly discovered highly antifungal drug resistant Aspergillus species, Aspergillus tanneri NIH 1004.</title>
        <authorList>
            <person name="Mounaud S."/>
            <person name="Singh I."/>
            <person name="Joardar V."/>
            <person name="Pakala S."/>
            <person name="Pakala S."/>
            <person name="Venepally P."/>
            <person name="Chung J.K."/>
            <person name="Losada L."/>
            <person name="Nierman W.C."/>
        </authorList>
    </citation>
    <scope>NUCLEOTIDE SEQUENCE [LARGE SCALE GENOMIC DNA]</scope>
    <source>
        <strain evidence="4 7">NIH1004</strain>
    </source>
</reference>
<dbReference type="Gene3D" id="1.10.10.440">
    <property type="entry name" value="FF domain"/>
    <property type="match status" value="1"/>
</dbReference>
<dbReference type="EMBL" id="SOSA01000136">
    <property type="protein sequence ID" value="THC95921.1"/>
    <property type="molecule type" value="Genomic_DNA"/>
</dbReference>
<keyword evidence="1" id="KW-0677">Repeat</keyword>
<proteinExistence type="predicted"/>
<dbReference type="VEuPathDB" id="FungiDB:EYZ11_004607"/>
<evidence type="ECO:0000313" key="6">
    <source>
        <dbReference type="Proteomes" id="UP000308092"/>
    </source>
</evidence>
<dbReference type="GeneID" id="54331411"/>
<sequence length="479" mass="56090">MRLMGLVHNHKGFLTVVSLVEGFAEERAIMTAEIMVQKIGRNQSMRYRDVRQSNESFWKFPEEVLKGVVEYDRLEREGKKRKERGENVEVRTKSTPDQATGSDDQHEYALKEVPTAGGAEEDSNEYEEVEVTDSEEDGQPNKRPKTDEDFAHLQPMEFTEEDFEYQLAAMGDDYGLDPGEYGEPGEDWEEGAEGLPLTDEDATALFRDLLDDYHINPFSTWESVIEQGHIIDDSRYTVLPNMKARREVWSNWTRDRIQELKERKEKQQKEDPRIKYLAFLQEYATPKLYWPEFKRKYRKEPEMRDSKLSDKDREKFYRDLVSRLKQPESTRKSELSALLKSVPLHELNRSSSLEALPSSIITDLKYISLVPKVRDPLIETYISTLPPAPEQEHMTAEQREELEKKRLEREKRERALAEREKKVQEEKRRQRGDVVRGKHLLKEGEAEVEEAMRFGKAGLRGYMDTDSDVAKEEERAEDK</sequence>